<sequence length="384" mass="42758">MQHSSRLEISASAYGQNIAFIRSRIGSEAVVSAVVKGNAYGHGICQMVQVAEQAGIRHFSTFSSDEAREVLTSSAQPNEIMIMGMLHPAEIPELIEKGIQFYVFDFERLEAAIEIAQRVGIKALIHVEVETGFHRTGFDWHDRAKLLDRLRVNASILELKGLCTHYAGAETAQNHTRILEQIVLFDQFRAYFLENQITFERTHTACSAATLLFPETHFDLVRIGIAGYGFWPTRETYELIKSDLSPENPNPLKRLLTWKTQVMSLKIVESGSFVGYGKGFQAKRDMTLAIIPVGYSHGYGRNLSNTGRVLIGGEFCTVIGNVNMNAVAVDVTDLKNVQPGDEVILIGNQGDKEITVSSFAETSEMINYEMLTRLAARIPRIIVD</sequence>
<dbReference type="InterPro" id="IPR029066">
    <property type="entry name" value="PLP-binding_barrel"/>
</dbReference>
<keyword evidence="7" id="KW-1185">Reference proteome</keyword>
<feature type="modified residue" description="N6-(pyridoxal phosphate)lysine" evidence="4">
    <location>
        <position position="36"/>
    </location>
</feature>
<dbReference type="InterPro" id="IPR001608">
    <property type="entry name" value="Ala_racemase_N"/>
</dbReference>
<dbReference type="SUPFAM" id="SSF51419">
    <property type="entry name" value="PLP-binding barrel"/>
    <property type="match status" value="1"/>
</dbReference>
<keyword evidence="2 4" id="KW-0663">Pyridoxal phosphate</keyword>
<dbReference type="NCBIfam" id="TIGR00492">
    <property type="entry name" value="alr"/>
    <property type="match status" value="1"/>
</dbReference>
<dbReference type="EC" id="5.1.1.1" evidence="4"/>
<comment type="cofactor">
    <cofactor evidence="1 4">
        <name>pyridoxal 5'-phosphate</name>
        <dbReference type="ChEBI" id="CHEBI:597326"/>
    </cofactor>
</comment>
<dbReference type="EMBL" id="BAAAFI010000002">
    <property type="protein sequence ID" value="GAA0877472.1"/>
    <property type="molecule type" value="Genomic_DNA"/>
</dbReference>
<evidence type="ECO:0000313" key="7">
    <source>
        <dbReference type="Proteomes" id="UP001500469"/>
    </source>
</evidence>
<comment type="similarity">
    <text evidence="4">Belongs to the alanine racemase family.</text>
</comment>
<feature type="binding site" evidence="4">
    <location>
        <position position="135"/>
    </location>
    <ligand>
        <name>substrate</name>
    </ligand>
</feature>
<feature type="active site" description="Proton acceptor; specific for L-alanine" evidence="4">
    <location>
        <position position="276"/>
    </location>
</feature>
<evidence type="ECO:0000313" key="6">
    <source>
        <dbReference type="EMBL" id="GAA0877472.1"/>
    </source>
</evidence>
<gene>
    <name evidence="6" type="primary">alr</name>
    <name evidence="6" type="ORF">GCM10009119_04400</name>
</gene>
<comment type="pathway">
    <text evidence="4">Amino-acid biosynthesis; D-alanine biosynthesis; D-alanine from L-alanine: step 1/1.</text>
</comment>
<dbReference type="InterPro" id="IPR000821">
    <property type="entry name" value="Ala_racemase"/>
</dbReference>
<comment type="function">
    <text evidence="4">Catalyzes the interconversion of L-alanine and D-alanine. May also act on other amino acids.</text>
</comment>
<evidence type="ECO:0000256" key="2">
    <source>
        <dbReference type="ARBA" id="ARBA00022898"/>
    </source>
</evidence>
<evidence type="ECO:0000256" key="1">
    <source>
        <dbReference type="ARBA" id="ARBA00001933"/>
    </source>
</evidence>
<dbReference type="Proteomes" id="UP001500469">
    <property type="component" value="Unassembled WGS sequence"/>
</dbReference>
<organism evidence="6 7">
    <name type="scientific">Algoriphagus jejuensis</name>
    <dbReference type="NCBI Taxonomy" id="419934"/>
    <lineage>
        <taxon>Bacteria</taxon>
        <taxon>Pseudomonadati</taxon>
        <taxon>Bacteroidota</taxon>
        <taxon>Cytophagia</taxon>
        <taxon>Cytophagales</taxon>
        <taxon>Cyclobacteriaceae</taxon>
        <taxon>Algoriphagus</taxon>
    </lineage>
</organism>
<dbReference type="Gene3D" id="2.40.37.10">
    <property type="entry name" value="Lyase, Ornithine Decarboxylase, Chain A, domain 1"/>
    <property type="match status" value="1"/>
</dbReference>
<dbReference type="HAMAP" id="MF_01201">
    <property type="entry name" value="Ala_racemase"/>
    <property type="match status" value="1"/>
</dbReference>
<feature type="active site" description="Proton acceptor; specific for D-alanine" evidence="4">
    <location>
        <position position="36"/>
    </location>
</feature>
<dbReference type="SMART" id="SM01005">
    <property type="entry name" value="Ala_racemase_C"/>
    <property type="match status" value="1"/>
</dbReference>
<dbReference type="RefSeq" id="WP_343848168.1">
    <property type="nucleotide sequence ID" value="NZ_BAAAFI010000002.1"/>
</dbReference>
<evidence type="ECO:0000256" key="4">
    <source>
        <dbReference type="HAMAP-Rule" id="MF_01201"/>
    </source>
</evidence>
<dbReference type="SUPFAM" id="SSF50621">
    <property type="entry name" value="Alanine racemase C-terminal domain-like"/>
    <property type="match status" value="1"/>
</dbReference>
<dbReference type="InterPro" id="IPR009006">
    <property type="entry name" value="Ala_racemase/Decarboxylase_C"/>
</dbReference>
<dbReference type="InterPro" id="IPR011079">
    <property type="entry name" value="Ala_racemase_C"/>
</dbReference>
<dbReference type="Gene3D" id="3.20.20.10">
    <property type="entry name" value="Alanine racemase"/>
    <property type="match status" value="1"/>
</dbReference>
<dbReference type="CDD" id="cd00430">
    <property type="entry name" value="PLPDE_III_AR"/>
    <property type="match status" value="1"/>
</dbReference>
<evidence type="ECO:0000256" key="3">
    <source>
        <dbReference type="ARBA" id="ARBA00023235"/>
    </source>
</evidence>
<comment type="catalytic activity">
    <reaction evidence="4">
        <text>L-alanine = D-alanine</text>
        <dbReference type="Rhea" id="RHEA:20249"/>
        <dbReference type="ChEBI" id="CHEBI:57416"/>
        <dbReference type="ChEBI" id="CHEBI:57972"/>
        <dbReference type="EC" id="5.1.1.1"/>
    </reaction>
</comment>
<dbReference type="PANTHER" id="PTHR30511">
    <property type="entry name" value="ALANINE RACEMASE"/>
    <property type="match status" value="1"/>
</dbReference>
<dbReference type="PROSITE" id="PS00395">
    <property type="entry name" value="ALANINE_RACEMASE"/>
    <property type="match status" value="1"/>
</dbReference>
<accession>A0ABN1MWJ9</accession>
<dbReference type="PRINTS" id="PR00992">
    <property type="entry name" value="ALARACEMASE"/>
</dbReference>
<comment type="caution">
    <text evidence="6">The sequence shown here is derived from an EMBL/GenBank/DDBJ whole genome shotgun (WGS) entry which is preliminary data.</text>
</comment>
<evidence type="ECO:0000259" key="5">
    <source>
        <dbReference type="SMART" id="SM01005"/>
    </source>
</evidence>
<keyword evidence="3 4" id="KW-0413">Isomerase</keyword>
<protein>
    <recommendedName>
        <fullName evidence="4">Alanine racemase</fullName>
        <ecNumber evidence="4">5.1.1.1</ecNumber>
    </recommendedName>
</protein>
<dbReference type="Pfam" id="PF01168">
    <property type="entry name" value="Ala_racemase_N"/>
    <property type="match status" value="1"/>
</dbReference>
<proteinExistence type="inferred from homology"/>
<dbReference type="InterPro" id="IPR020622">
    <property type="entry name" value="Ala_racemase_pyridoxalP-BS"/>
</dbReference>
<dbReference type="PANTHER" id="PTHR30511:SF0">
    <property type="entry name" value="ALANINE RACEMASE, CATABOLIC-RELATED"/>
    <property type="match status" value="1"/>
</dbReference>
<feature type="binding site" evidence="4">
    <location>
        <position position="324"/>
    </location>
    <ligand>
        <name>substrate</name>
    </ligand>
</feature>
<reference evidence="6 7" key="1">
    <citation type="journal article" date="2019" name="Int. J. Syst. Evol. Microbiol.">
        <title>The Global Catalogue of Microorganisms (GCM) 10K type strain sequencing project: providing services to taxonomists for standard genome sequencing and annotation.</title>
        <authorList>
            <consortium name="The Broad Institute Genomics Platform"/>
            <consortium name="The Broad Institute Genome Sequencing Center for Infectious Disease"/>
            <person name="Wu L."/>
            <person name="Ma J."/>
        </authorList>
    </citation>
    <scope>NUCLEOTIDE SEQUENCE [LARGE SCALE GENOMIC DNA]</scope>
    <source>
        <strain evidence="6 7">JCM 16112</strain>
    </source>
</reference>
<dbReference type="Pfam" id="PF00842">
    <property type="entry name" value="Ala_racemase_C"/>
    <property type="match status" value="1"/>
</dbReference>
<feature type="domain" description="Alanine racemase C-terminal" evidence="5">
    <location>
        <begin position="255"/>
        <end position="383"/>
    </location>
</feature>
<name>A0ABN1MWJ9_9BACT</name>